<evidence type="ECO:0000259" key="1">
    <source>
        <dbReference type="PROSITE" id="PS51186"/>
    </source>
</evidence>
<comment type="caution">
    <text evidence="2">The sequence shown here is derived from an EMBL/GenBank/DDBJ whole genome shotgun (WGS) entry which is preliminary data.</text>
</comment>
<dbReference type="Pfam" id="PF00583">
    <property type="entry name" value="Acetyltransf_1"/>
    <property type="match status" value="1"/>
</dbReference>
<protein>
    <submittedName>
        <fullName evidence="2">GNAT family N-acetyltransferase</fullName>
    </submittedName>
</protein>
<dbReference type="SUPFAM" id="SSF55729">
    <property type="entry name" value="Acyl-CoA N-acyltransferases (Nat)"/>
    <property type="match status" value="1"/>
</dbReference>
<organism evidence="2 3">
    <name type="scientific">Ideonella oryzae</name>
    <dbReference type="NCBI Taxonomy" id="2937441"/>
    <lineage>
        <taxon>Bacteria</taxon>
        <taxon>Pseudomonadati</taxon>
        <taxon>Pseudomonadota</taxon>
        <taxon>Betaproteobacteria</taxon>
        <taxon>Burkholderiales</taxon>
        <taxon>Sphaerotilaceae</taxon>
        <taxon>Ideonella</taxon>
    </lineage>
</organism>
<name>A0ABT1BR08_9BURK</name>
<feature type="domain" description="N-acetyltransferase" evidence="1">
    <location>
        <begin position="2"/>
        <end position="140"/>
    </location>
</feature>
<evidence type="ECO:0000313" key="3">
    <source>
        <dbReference type="Proteomes" id="UP001204851"/>
    </source>
</evidence>
<gene>
    <name evidence="2" type="ORF">M0L44_18445</name>
</gene>
<reference evidence="2 3" key="1">
    <citation type="submission" date="2022-06" db="EMBL/GenBank/DDBJ databases">
        <title>Ideonella sp. NS12-5 Genome sequencing and assembly.</title>
        <authorList>
            <person name="Jung Y."/>
        </authorList>
    </citation>
    <scope>NUCLEOTIDE SEQUENCE [LARGE SCALE GENOMIC DNA]</scope>
    <source>
        <strain evidence="2 3">NS12-5</strain>
    </source>
</reference>
<evidence type="ECO:0000313" key="2">
    <source>
        <dbReference type="EMBL" id="MCO5978680.1"/>
    </source>
</evidence>
<proteinExistence type="predicted"/>
<dbReference type="InterPro" id="IPR016181">
    <property type="entry name" value="Acyl_CoA_acyltransferase"/>
</dbReference>
<dbReference type="CDD" id="cd04301">
    <property type="entry name" value="NAT_SF"/>
    <property type="match status" value="1"/>
</dbReference>
<keyword evidence="3" id="KW-1185">Reference proteome</keyword>
<dbReference type="Gene3D" id="3.40.630.30">
    <property type="match status" value="1"/>
</dbReference>
<dbReference type="EMBL" id="JAMXMC010000012">
    <property type="protein sequence ID" value="MCO5978680.1"/>
    <property type="molecule type" value="Genomic_DNA"/>
</dbReference>
<dbReference type="InterPro" id="IPR000182">
    <property type="entry name" value="GNAT_dom"/>
</dbReference>
<dbReference type="RefSeq" id="WP_252771447.1">
    <property type="nucleotide sequence ID" value="NZ_JAMXMC010000012.1"/>
</dbReference>
<dbReference type="PROSITE" id="PS51186">
    <property type="entry name" value="GNAT"/>
    <property type="match status" value="1"/>
</dbReference>
<dbReference type="Proteomes" id="UP001204851">
    <property type="component" value="Unassembled WGS sequence"/>
</dbReference>
<sequence length="151" mass="17141">MPQVHEILELDLLTLREHTERAGDQFDRDRLRQSIEASLPISEVAVVRRQGALVAYAMLQPQEAGQWFVTGFNTHPEHRSAPVFRVLFGQFLNIASRRGITSLRSNVYKTNSLSMAFHARLGFQVTRENAKGVEFTVNLPQLLAKSRLVAR</sequence>
<accession>A0ABT1BR08</accession>